<proteinExistence type="predicted"/>
<keyword evidence="1" id="KW-0175">Coiled coil</keyword>
<protein>
    <submittedName>
        <fullName evidence="2">DUF3467 domain-containing protein</fullName>
    </submittedName>
</protein>
<evidence type="ECO:0000313" key="3">
    <source>
        <dbReference type="Proteomes" id="UP000249645"/>
    </source>
</evidence>
<comment type="caution">
    <text evidence="2">The sequence shown here is derived from an EMBL/GenBank/DDBJ whole genome shotgun (WGS) entry which is preliminary data.</text>
</comment>
<reference evidence="2 3" key="1">
    <citation type="submission" date="2017-11" db="EMBL/GenBank/DDBJ databases">
        <title>Infants hospitalized years apart are colonized by the same room-sourced microbial strains.</title>
        <authorList>
            <person name="Brooks B."/>
            <person name="Olm M.R."/>
            <person name="Firek B.A."/>
            <person name="Baker R."/>
            <person name="Thomas B.C."/>
            <person name="Morowitz M.J."/>
            <person name="Banfield J.F."/>
        </authorList>
    </citation>
    <scope>NUCLEOTIDE SEQUENCE [LARGE SCALE GENOMIC DNA]</scope>
    <source>
        <strain evidence="2">S2_009_000_R2_76</strain>
    </source>
</reference>
<evidence type="ECO:0000256" key="1">
    <source>
        <dbReference type="SAM" id="Coils"/>
    </source>
</evidence>
<accession>A0A2W5F4E1</accession>
<dbReference type="Pfam" id="PF11950">
    <property type="entry name" value="DUF3467"/>
    <property type="match status" value="1"/>
</dbReference>
<sequence length="102" mass="11315">MQQEPKDGQLNIEITEEIGEGSYSNLVIITHSQAEFILDFVNIMPGLPKSKVKSRVIMSPIHAKRFLEALADNVKNYEKENGQIKEANADLIMNFGGPTAQA</sequence>
<feature type="coiled-coil region" evidence="1">
    <location>
        <begin position="67"/>
        <end position="94"/>
    </location>
</feature>
<name>A0A2W5F4E1_9SPHI</name>
<gene>
    <name evidence="2" type="ORF">DI598_09560</name>
</gene>
<dbReference type="InterPro" id="IPR021857">
    <property type="entry name" value="DUF3467"/>
</dbReference>
<dbReference type="Proteomes" id="UP000249645">
    <property type="component" value="Unassembled WGS sequence"/>
</dbReference>
<dbReference type="EMBL" id="QFOI01000151">
    <property type="protein sequence ID" value="PZP48707.1"/>
    <property type="molecule type" value="Genomic_DNA"/>
</dbReference>
<dbReference type="AlphaFoldDB" id="A0A2W5F4E1"/>
<evidence type="ECO:0000313" key="2">
    <source>
        <dbReference type="EMBL" id="PZP48707.1"/>
    </source>
</evidence>
<organism evidence="2 3">
    <name type="scientific">Pseudopedobacter saltans</name>
    <dbReference type="NCBI Taxonomy" id="151895"/>
    <lineage>
        <taxon>Bacteria</taxon>
        <taxon>Pseudomonadati</taxon>
        <taxon>Bacteroidota</taxon>
        <taxon>Sphingobacteriia</taxon>
        <taxon>Sphingobacteriales</taxon>
        <taxon>Sphingobacteriaceae</taxon>
        <taxon>Pseudopedobacter</taxon>
    </lineage>
</organism>